<gene>
    <name evidence="6" type="ORF">HUO14_01985</name>
</gene>
<evidence type="ECO:0000256" key="1">
    <source>
        <dbReference type="ARBA" id="ARBA00004127"/>
    </source>
</evidence>
<sequence length="162" mass="18537">MMKLFRLEEDSAQVRFPPPFVYLGFLLTGLLLDRLSGRIPDFIPVSPTIMAAGGIALLSGIFVMFAGTSRFRQLGNNLEPWKHSNQIVSSGIYRYTRNPMYLGMALAYLGLALWLRSSWAIILLPVTILVIRTQVIAREERYLAKKFGDEYLAYKADVRRWF</sequence>
<organism evidence="6 7">
    <name type="scientific">Parasphingorhabdus flavimaris</name>
    <dbReference type="NCBI Taxonomy" id="266812"/>
    <lineage>
        <taxon>Bacteria</taxon>
        <taxon>Pseudomonadati</taxon>
        <taxon>Pseudomonadota</taxon>
        <taxon>Alphaproteobacteria</taxon>
        <taxon>Sphingomonadales</taxon>
        <taxon>Sphingomonadaceae</taxon>
        <taxon>Parasphingorhabdus</taxon>
    </lineage>
</organism>
<feature type="transmembrane region" description="Helical" evidence="5">
    <location>
        <begin position="105"/>
        <end position="131"/>
    </location>
</feature>
<keyword evidence="7" id="KW-1185">Reference proteome</keyword>
<comment type="caution">
    <text evidence="6">The sequence shown here is derived from an EMBL/GenBank/DDBJ whole genome shotgun (WGS) entry which is preliminary data.</text>
</comment>
<dbReference type="RefSeq" id="WP_176278202.1">
    <property type="nucleotide sequence ID" value="NZ_JABWMH010000001.1"/>
</dbReference>
<comment type="subcellular location">
    <subcellularLocation>
        <location evidence="1">Endomembrane system</location>
        <topology evidence="1">Multi-pass membrane protein</topology>
    </subcellularLocation>
</comment>
<feature type="transmembrane region" description="Helical" evidence="5">
    <location>
        <begin position="20"/>
        <end position="37"/>
    </location>
</feature>
<dbReference type="EMBL" id="JABWMH010000001">
    <property type="protein sequence ID" value="NVD26672.1"/>
    <property type="molecule type" value="Genomic_DNA"/>
</dbReference>
<dbReference type="PANTHER" id="PTHR43847:SF1">
    <property type="entry name" value="BLL3993 PROTEIN"/>
    <property type="match status" value="1"/>
</dbReference>
<evidence type="ECO:0000313" key="7">
    <source>
        <dbReference type="Proteomes" id="UP000652427"/>
    </source>
</evidence>
<keyword evidence="4 5" id="KW-0472">Membrane</keyword>
<keyword evidence="3 5" id="KW-1133">Transmembrane helix</keyword>
<feature type="transmembrane region" description="Helical" evidence="5">
    <location>
        <begin position="49"/>
        <end position="68"/>
    </location>
</feature>
<evidence type="ECO:0000256" key="2">
    <source>
        <dbReference type="ARBA" id="ARBA00022692"/>
    </source>
</evidence>
<dbReference type="Pfam" id="PF04191">
    <property type="entry name" value="PEMT"/>
    <property type="match status" value="1"/>
</dbReference>
<dbReference type="Gene3D" id="1.20.120.1630">
    <property type="match status" value="1"/>
</dbReference>
<keyword evidence="2 5" id="KW-0812">Transmembrane</keyword>
<dbReference type="InterPro" id="IPR052527">
    <property type="entry name" value="Metal_cation-efflux_comp"/>
</dbReference>
<evidence type="ECO:0000256" key="4">
    <source>
        <dbReference type="ARBA" id="ARBA00023136"/>
    </source>
</evidence>
<protein>
    <submittedName>
        <fullName evidence="6">Isoprenylcysteine carboxylmethyltransferase family protein</fullName>
    </submittedName>
</protein>
<dbReference type="InterPro" id="IPR007318">
    <property type="entry name" value="Phopholipid_MeTrfase"/>
</dbReference>
<evidence type="ECO:0000256" key="5">
    <source>
        <dbReference type="SAM" id="Phobius"/>
    </source>
</evidence>
<reference evidence="6 7" key="1">
    <citation type="submission" date="2020-06" db="EMBL/GenBank/DDBJ databases">
        <authorList>
            <person name="Kim S.-J."/>
            <person name="Park S.-J."/>
        </authorList>
    </citation>
    <scope>NUCLEOTIDE SEQUENCE [LARGE SCALE GENOMIC DNA]</scope>
    <source>
        <strain evidence="6 7">SW-151</strain>
    </source>
</reference>
<evidence type="ECO:0000313" key="6">
    <source>
        <dbReference type="EMBL" id="NVD26672.1"/>
    </source>
</evidence>
<dbReference type="Proteomes" id="UP000652427">
    <property type="component" value="Unassembled WGS sequence"/>
</dbReference>
<evidence type="ECO:0000256" key="3">
    <source>
        <dbReference type="ARBA" id="ARBA00022989"/>
    </source>
</evidence>
<proteinExistence type="predicted"/>
<accession>A0ABX2MYZ0</accession>
<name>A0ABX2MYZ0_9SPHN</name>
<dbReference type="PANTHER" id="PTHR43847">
    <property type="entry name" value="BLL3993 PROTEIN"/>
    <property type="match status" value="1"/>
</dbReference>